<evidence type="ECO:0000256" key="1">
    <source>
        <dbReference type="SAM" id="MobiDB-lite"/>
    </source>
</evidence>
<feature type="compositionally biased region" description="Low complexity" evidence="1">
    <location>
        <begin position="21"/>
        <end position="30"/>
    </location>
</feature>
<sequence length="125" mass="13360">MRNATPRINPPAAGTQPTIPAASASSMAGMSKDQTDAAIITPAAKPRKIRCAPAVACFLKKKTTDAPKLVIKNVKPVPMAAHKIGCIFLSSSLFFDVSHLLCPAGETMSSDKRLPRLNADFWKKN</sequence>
<feature type="region of interest" description="Disordered" evidence="1">
    <location>
        <begin position="1"/>
        <end position="30"/>
    </location>
</feature>
<dbReference type="AlphaFoldDB" id="A0A212K8S7"/>
<protein>
    <submittedName>
        <fullName evidence="2">Uncharacterized protein</fullName>
    </submittedName>
</protein>
<name>A0A212K8S7_9FIRM</name>
<dbReference type="EMBL" id="FLUN01000001">
    <property type="protein sequence ID" value="SBW08114.1"/>
    <property type="molecule type" value="Genomic_DNA"/>
</dbReference>
<proteinExistence type="predicted"/>
<organism evidence="2">
    <name type="scientific">uncultured Eubacteriales bacterium</name>
    <dbReference type="NCBI Taxonomy" id="172733"/>
    <lineage>
        <taxon>Bacteria</taxon>
        <taxon>Bacillati</taxon>
        <taxon>Bacillota</taxon>
        <taxon>Clostridia</taxon>
        <taxon>Eubacteriales</taxon>
        <taxon>environmental samples</taxon>
    </lineage>
</organism>
<accession>A0A212K8S7</accession>
<gene>
    <name evidence="2" type="ORF">KL86CLO1_12399</name>
</gene>
<evidence type="ECO:0000313" key="2">
    <source>
        <dbReference type="EMBL" id="SBW08114.1"/>
    </source>
</evidence>
<reference evidence="2" key="1">
    <citation type="submission" date="2016-04" db="EMBL/GenBank/DDBJ databases">
        <authorList>
            <person name="Evans L.H."/>
            <person name="Alamgir A."/>
            <person name="Owens N."/>
            <person name="Weber N.D."/>
            <person name="Virtaneva K."/>
            <person name="Barbian K."/>
            <person name="Babar A."/>
            <person name="Rosenke K."/>
        </authorList>
    </citation>
    <scope>NUCLEOTIDE SEQUENCE</scope>
    <source>
        <strain evidence="2">86</strain>
    </source>
</reference>